<sequence>MFGNAISTLGNPYTLLIGGVVALTMFLSNATGAAADFNHEFLAIKQLNLDKSTEQMNAYKDSIKAVAFETGQNLLDTTKAFYDIQSATGLFGKDVADITTKVGNYALVTGAKLPDAVNQTVKAMKAFGVGVDGIDNLLTANAKTIQLGITTYDELARVQTEFAGAAAGAGQNVDTANKMFSVFTAIAKDSVTAATMTKSAFEGFTQAGTVKGLKGIGIEMYDVNGNMRDMTSILKDVSTQFKGMTSKQIDETISKIGGPEGLRNLLIKLKTDANGLLDTFEKYDKVQFDWSKLSKTPKVISELYQRWQKTG</sequence>
<dbReference type="STRING" id="869213.GCA_000517085_01881"/>
<dbReference type="Proteomes" id="UP000019402">
    <property type="component" value="Unassembled WGS sequence"/>
</dbReference>
<evidence type="ECO:0000313" key="3">
    <source>
        <dbReference type="Proteomes" id="UP000019402"/>
    </source>
</evidence>
<gene>
    <name evidence="2" type="ORF">JCM21142_134730</name>
</gene>
<dbReference type="NCBIfam" id="TIGR01760">
    <property type="entry name" value="tape_meas_TP901"/>
    <property type="match status" value="1"/>
</dbReference>
<name>W7Y4U9_9BACT</name>
<dbReference type="Pfam" id="PF10145">
    <property type="entry name" value="PhageMin_Tail"/>
    <property type="match status" value="1"/>
</dbReference>
<comment type="caution">
    <text evidence="2">The sequence shown here is derived from an EMBL/GenBank/DDBJ whole genome shotgun (WGS) entry which is preliminary data.</text>
</comment>
<keyword evidence="3" id="KW-1185">Reference proteome</keyword>
<accession>W7Y4U9</accession>
<dbReference type="AlphaFoldDB" id="W7Y4U9"/>
<evidence type="ECO:0000313" key="2">
    <source>
        <dbReference type="EMBL" id="GAF05965.1"/>
    </source>
</evidence>
<dbReference type="InterPro" id="IPR010090">
    <property type="entry name" value="Phage_tape_meas"/>
</dbReference>
<evidence type="ECO:0000259" key="1">
    <source>
        <dbReference type="Pfam" id="PF10145"/>
    </source>
</evidence>
<organism evidence="2 3">
    <name type="scientific">Saccharicrinis fermentans DSM 9555 = JCM 21142</name>
    <dbReference type="NCBI Taxonomy" id="869213"/>
    <lineage>
        <taxon>Bacteria</taxon>
        <taxon>Pseudomonadati</taxon>
        <taxon>Bacteroidota</taxon>
        <taxon>Bacteroidia</taxon>
        <taxon>Marinilabiliales</taxon>
        <taxon>Marinilabiliaceae</taxon>
        <taxon>Saccharicrinis</taxon>
    </lineage>
</organism>
<dbReference type="EMBL" id="BAMD01000180">
    <property type="protein sequence ID" value="GAF05965.1"/>
    <property type="molecule type" value="Genomic_DNA"/>
</dbReference>
<reference evidence="2 3" key="1">
    <citation type="journal article" date="2014" name="Genome Announc.">
        <title>Draft Genome Sequence of Cytophaga fermentans JCM 21142T, a Facultative Anaerobe Isolated from Marine Mud.</title>
        <authorList>
            <person name="Starns D."/>
            <person name="Oshima K."/>
            <person name="Suda W."/>
            <person name="Iino T."/>
            <person name="Yuki M."/>
            <person name="Inoue J."/>
            <person name="Kitamura K."/>
            <person name="Iida T."/>
            <person name="Darby A."/>
            <person name="Hattori M."/>
            <person name="Ohkuma M."/>
        </authorList>
    </citation>
    <scope>NUCLEOTIDE SEQUENCE [LARGE SCALE GENOMIC DNA]</scope>
    <source>
        <strain evidence="2 3">JCM 21142</strain>
    </source>
</reference>
<proteinExistence type="predicted"/>
<feature type="domain" description="Phage tail tape measure protein" evidence="1">
    <location>
        <begin position="68"/>
        <end position="258"/>
    </location>
</feature>
<protein>
    <submittedName>
        <fullName evidence="2">Phage tail tape measure protein</fullName>
    </submittedName>
</protein>